<keyword evidence="1" id="KW-1133">Transmembrane helix</keyword>
<dbReference type="RefSeq" id="WP_159745884.1">
    <property type="nucleotide sequence ID" value="NZ_BLIR01000001.1"/>
</dbReference>
<dbReference type="AlphaFoldDB" id="A0A640UWT1"/>
<evidence type="ECO:0000313" key="2">
    <source>
        <dbReference type="EMBL" id="GFE39810.1"/>
    </source>
</evidence>
<feature type="transmembrane region" description="Helical" evidence="1">
    <location>
        <begin position="20"/>
        <end position="45"/>
    </location>
</feature>
<gene>
    <name evidence="2" type="ORF">Stube_44830</name>
</gene>
<accession>A0A640UWT1</accession>
<evidence type="ECO:0000313" key="3">
    <source>
        <dbReference type="Proteomes" id="UP000431826"/>
    </source>
</evidence>
<dbReference type="EMBL" id="BLIR01000001">
    <property type="protein sequence ID" value="GFE39810.1"/>
    <property type="molecule type" value="Genomic_DNA"/>
</dbReference>
<dbReference type="GeneID" id="96285571"/>
<name>A0A640UWT1_9ACTN</name>
<keyword evidence="1" id="KW-0472">Membrane</keyword>
<dbReference type="OrthoDB" id="4282967at2"/>
<keyword evidence="3" id="KW-1185">Reference proteome</keyword>
<keyword evidence="1" id="KW-0812">Transmembrane</keyword>
<dbReference type="Proteomes" id="UP000431826">
    <property type="component" value="Unassembled WGS sequence"/>
</dbReference>
<organism evidence="2 3">
    <name type="scientific">Streptomyces tubercidicus</name>
    <dbReference type="NCBI Taxonomy" id="47759"/>
    <lineage>
        <taxon>Bacteria</taxon>
        <taxon>Bacillati</taxon>
        <taxon>Actinomycetota</taxon>
        <taxon>Actinomycetes</taxon>
        <taxon>Kitasatosporales</taxon>
        <taxon>Streptomycetaceae</taxon>
        <taxon>Streptomyces</taxon>
    </lineage>
</organism>
<comment type="caution">
    <text evidence="2">The sequence shown here is derived from an EMBL/GenBank/DDBJ whole genome shotgun (WGS) entry which is preliminary data.</text>
</comment>
<reference evidence="2 3" key="1">
    <citation type="submission" date="2019-12" db="EMBL/GenBank/DDBJ databases">
        <title>Whole genome shotgun sequence of Streptomyces tubercidicus NBRC 13090.</title>
        <authorList>
            <person name="Ichikawa N."/>
            <person name="Kimura A."/>
            <person name="Kitahashi Y."/>
            <person name="Komaki H."/>
            <person name="Tamura T."/>
        </authorList>
    </citation>
    <scope>NUCLEOTIDE SEQUENCE [LARGE SCALE GENOMIC DNA]</scope>
    <source>
        <strain evidence="2 3">NBRC 13090</strain>
    </source>
</reference>
<evidence type="ECO:0000256" key="1">
    <source>
        <dbReference type="SAM" id="Phobius"/>
    </source>
</evidence>
<sequence>MRPRLNSLLAQARWAQRVFVIAFALLPVLIVTLASVPALIILPFLRSRSAHALTMTRQLAAWTRALLISSRER</sequence>
<protein>
    <submittedName>
        <fullName evidence="2">Uncharacterized protein</fullName>
    </submittedName>
</protein>
<proteinExistence type="predicted"/>